<feature type="transmembrane region" description="Helical" evidence="1">
    <location>
        <begin position="12"/>
        <end position="38"/>
    </location>
</feature>
<comment type="caution">
    <text evidence="2">The sequence shown here is derived from an EMBL/GenBank/DDBJ whole genome shotgun (WGS) entry which is preliminary data.</text>
</comment>
<keyword evidence="1" id="KW-1133">Transmembrane helix</keyword>
<evidence type="ECO:0000256" key="1">
    <source>
        <dbReference type="SAM" id="Phobius"/>
    </source>
</evidence>
<name>A0A7W7WEQ5_9ACTN</name>
<protein>
    <submittedName>
        <fullName evidence="2">Uncharacterized protein</fullName>
    </submittedName>
</protein>
<dbReference type="AlphaFoldDB" id="A0A7W7WEQ5"/>
<reference evidence="2 3" key="1">
    <citation type="submission" date="2020-08" db="EMBL/GenBank/DDBJ databases">
        <title>Sequencing the genomes of 1000 actinobacteria strains.</title>
        <authorList>
            <person name="Klenk H.-P."/>
        </authorList>
    </citation>
    <scope>NUCLEOTIDE SEQUENCE [LARGE SCALE GENOMIC DNA]</scope>
    <source>
        <strain evidence="2 3">DSM 43023</strain>
    </source>
</reference>
<keyword evidence="3" id="KW-1185">Reference proteome</keyword>
<organism evidence="2 3">
    <name type="scientific">Streptosporangium album</name>
    <dbReference type="NCBI Taxonomy" id="47479"/>
    <lineage>
        <taxon>Bacteria</taxon>
        <taxon>Bacillati</taxon>
        <taxon>Actinomycetota</taxon>
        <taxon>Actinomycetes</taxon>
        <taxon>Streptosporangiales</taxon>
        <taxon>Streptosporangiaceae</taxon>
        <taxon>Streptosporangium</taxon>
    </lineage>
</organism>
<gene>
    <name evidence="2" type="ORF">FHR32_008034</name>
</gene>
<evidence type="ECO:0000313" key="2">
    <source>
        <dbReference type="EMBL" id="MBB4943634.1"/>
    </source>
</evidence>
<proteinExistence type="predicted"/>
<evidence type="ECO:0000313" key="3">
    <source>
        <dbReference type="Proteomes" id="UP000534286"/>
    </source>
</evidence>
<dbReference type="EMBL" id="JACHJU010000005">
    <property type="protein sequence ID" value="MBB4943634.1"/>
    <property type="molecule type" value="Genomic_DNA"/>
</dbReference>
<dbReference type="Proteomes" id="UP000534286">
    <property type="component" value="Unassembled WGS sequence"/>
</dbReference>
<accession>A0A7W7WEQ5</accession>
<dbReference type="RefSeq" id="WP_184759406.1">
    <property type="nucleotide sequence ID" value="NZ_BAABEK010000096.1"/>
</dbReference>
<feature type="transmembrane region" description="Helical" evidence="1">
    <location>
        <begin position="44"/>
        <end position="64"/>
    </location>
</feature>
<keyword evidence="1" id="KW-0812">Transmembrane</keyword>
<keyword evidence="1" id="KW-0472">Membrane</keyword>
<sequence>MTSQEVWRTPVFYRVNAVITSVWGAAFTVAALSLALLLHEVPHATAAVIAIKVVTFVAPAVFTARYPRTVAARHAV</sequence>